<gene>
    <name evidence="1" type="ORF">C0V70_04680</name>
</gene>
<sequence>MKSTLSALFLSLLISSNVFAVGLKLTPGTYKIDPAHTRVSFLIKHFVVSEVQGRFNDVEGTFMLSDNISKSTIDVTIPIGSIDTAVAKRDEHLKSPDFFDAAKYPTMTFKSKKFTGTLSSFRVTGDLTIKDVTKEVVLVGKYTGSAKDPWGGTRAAVSANTKINRKDFHINYNDKIDIGPAVGDEVTIQILSEGVLEK</sequence>
<evidence type="ECO:0000313" key="1">
    <source>
        <dbReference type="EMBL" id="AUN97415.1"/>
    </source>
</evidence>
<dbReference type="OrthoDB" id="9811006at2"/>
<dbReference type="SUPFAM" id="SSF101874">
    <property type="entry name" value="YceI-like"/>
    <property type="match status" value="1"/>
</dbReference>
<dbReference type="InterPro" id="IPR036761">
    <property type="entry name" value="TTHA0802/YceI-like_sf"/>
</dbReference>
<protein>
    <submittedName>
        <fullName evidence="1">Polyisoprenoid-binding protein</fullName>
    </submittedName>
</protein>
<dbReference type="AlphaFoldDB" id="A0A2K9NQS7"/>
<organism evidence="1 2">
    <name type="scientific">Bacteriovorax stolpii</name>
    <name type="common">Bdellovibrio stolpii</name>
    <dbReference type="NCBI Taxonomy" id="960"/>
    <lineage>
        <taxon>Bacteria</taxon>
        <taxon>Pseudomonadati</taxon>
        <taxon>Bdellovibrionota</taxon>
        <taxon>Bacteriovoracia</taxon>
        <taxon>Bacteriovoracales</taxon>
        <taxon>Bacteriovoracaceae</taxon>
        <taxon>Bacteriovorax</taxon>
    </lineage>
</organism>
<evidence type="ECO:0000313" key="2">
    <source>
        <dbReference type="Proteomes" id="UP000235584"/>
    </source>
</evidence>
<reference evidence="1 2" key="1">
    <citation type="submission" date="2018-01" db="EMBL/GenBank/DDBJ databases">
        <title>Complete genome sequence of Bacteriovorax stolpii DSM12778.</title>
        <authorList>
            <person name="Tang B."/>
            <person name="Chang J."/>
        </authorList>
    </citation>
    <scope>NUCLEOTIDE SEQUENCE [LARGE SCALE GENOMIC DNA]</scope>
    <source>
        <strain evidence="1 2">DSM 12778</strain>
    </source>
</reference>
<dbReference type="EMBL" id="CP025704">
    <property type="protein sequence ID" value="AUN97415.1"/>
    <property type="molecule type" value="Genomic_DNA"/>
</dbReference>
<dbReference type="PANTHER" id="PTHR34406:SF1">
    <property type="entry name" value="PROTEIN YCEI"/>
    <property type="match status" value="1"/>
</dbReference>
<dbReference type="Proteomes" id="UP000235584">
    <property type="component" value="Chromosome"/>
</dbReference>
<dbReference type="SMART" id="SM00867">
    <property type="entry name" value="YceI"/>
    <property type="match status" value="1"/>
</dbReference>
<dbReference type="PANTHER" id="PTHR34406">
    <property type="entry name" value="PROTEIN YCEI"/>
    <property type="match status" value="1"/>
</dbReference>
<dbReference type="Pfam" id="PF04264">
    <property type="entry name" value="YceI"/>
    <property type="match status" value="1"/>
</dbReference>
<dbReference type="InterPro" id="IPR007372">
    <property type="entry name" value="Lipid/polyisoprenoid-bd_YceI"/>
</dbReference>
<proteinExistence type="predicted"/>
<dbReference type="Gene3D" id="2.40.128.110">
    <property type="entry name" value="Lipid/polyisoprenoid-binding, YceI-like"/>
    <property type="match status" value="1"/>
</dbReference>
<dbReference type="RefSeq" id="WP_102242710.1">
    <property type="nucleotide sequence ID" value="NZ_CP025704.1"/>
</dbReference>
<name>A0A2K9NQS7_BACTC</name>
<dbReference type="KEGG" id="bsto:C0V70_04680"/>
<accession>A0A2K9NQS7</accession>
<keyword evidence="2" id="KW-1185">Reference proteome</keyword>